<keyword evidence="2" id="KW-0408">Iron</keyword>
<dbReference type="SMART" id="SM00422">
    <property type="entry name" value="HTH_MERR"/>
    <property type="match status" value="1"/>
</dbReference>
<dbReference type="PROSITE" id="PS00552">
    <property type="entry name" value="HTH_MERR_1"/>
    <property type="match status" value="1"/>
</dbReference>
<sequence length="162" mass="18152">MTDHRLDHSELTVGQLASRSGVSVSALHFYERQGLIDSRRTTGNQRRYPRDALRRVALIRIAQRVGVPLAKVAEVLALLPEGRTPTRQDWKRMTECWQSDLDARLRQLQQLRDDFADCVGCGCMSLDRCPMINPMDQLGADGPGPRRLIEPVGTGLDEVTAD</sequence>
<dbReference type="InterPro" id="IPR010211">
    <property type="entry name" value="Redox-sen_tscrpt-act_SoxR"/>
</dbReference>
<keyword evidence="4" id="KW-0238">DNA-binding</keyword>
<protein>
    <submittedName>
        <fullName evidence="7">SaqR1</fullName>
    </submittedName>
</protein>
<name>C4NYL3_9ACTN</name>
<dbReference type="PROSITE" id="PS50937">
    <property type="entry name" value="HTH_MERR_2"/>
    <property type="match status" value="1"/>
</dbReference>
<proteinExistence type="predicted"/>
<evidence type="ECO:0000256" key="4">
    <source>
        <dbReference type="ARBA" id="ARBA00023125"/>
    </source>
</evidence>
<dbReference type="NCBIfam" id="TIGR01950">
    <property type="entry name" value="SoxR"/>
    <property type="match status" value="1"/>
</dbReference>
<evidence type="ECO:0000313" key="7">
    <source>
        <dbReference type="EMBL" id="ACP19367.1"/>
    </source>
</evidence>
<evidence type="ECO:0000256" key="5">
    <source>
        <dbReference type="SAM" id="MobiDB-lite"/>
    </source>
</evidence>
<accession>C4NYL3</accession>
<keyword evidence="3" id="KW-0411">Iron-sulfur</keyword>
<evidence type="ECO:0000256" key="2">
    <source>
        <dbReference type="ARBA" id="ARBA00023004"/>
    </source>
</evidence>
<keyword evidence="1" id="KW-0479">Metal-binding</keyword>
<dbReference type="InterPro" id="IPR009061">
    <property type="entry name" value="DNA-bd_dom_put_sf"/>
</dbReference>
<feature type="region of interest" description="Disordered" evidence="5">
    <location>
        <begin position="140"/>
        <end position="162"/>
    </location>
</feature>
<dbReference type="PANTHER" id="PTHR30204">
    <property type="entry name" value="REDOX-CYCLING DRUG-SENSING TRANSCRIPTIONAL ACTIVATOR SOXR"/>
    <property type="match status" value="1"/>
</dbReference>
<organism evidence="7">
    <name type="scientific">Micromonospora sp. Tu 6368</name>
    <dbReference type="NCBI Taxonomy" id="428986"/>
    <lineage>
        <taxon>Bacteria</taxon>
        <taxon>Bacillati</taxon>
        <taxon>Actinomycetota</taxon>
        <taxon>Actinomycetes</taxon>
        <taxon>Micromonosporales</taxon>
        <taxon>Micromonosporaceae</taxon>
        <taxon>Micromonospora</taxon>
    </lineage>
</organism>
<dbReference type="Pfam" id="PF13411">
    <property type="entry name" value="MerR_1"/>
    <property type="match status" value="1"/>
</dbReference>
<dbReference type="SUPFAM" id="SSF46955">
    <property type="entry name" value="Putative DNA-binding domain"/>
    <property type="match status" value="1"/>
</dbReference>
<dbReference type="GO" id="GO:0003677">
    <property type="term" value="F:DNA binding"/>
    <property type="evidence" value="ECO:0007669"/>
    <property type="project" value="UniProtKB-KW"/>
</dbReference>
<dbReference type="GO" id="GO:0051537">
    <property type="term" value="F:2 iron, 2 sulfur cluster binding"/>
    <property type="evidence" value="ECO:0007669"/>
    <property type="project" value="UniProtKB-KW"/>
</dbReference>
<dbReference type="InterPro" id="IPR047057">
    <property type="entry name" value="MerR_fam"/>
</dbReference>
<evidence type="ECO:0000259" key="6">
    <source>
        <dbReference type="PROSITE" id="PS50937"/>
    </source>
</evidence>
<gene>
    <name evidence="7" type="primary">saqR1</name>
</gene>
<keyword evidence="1" id="KW-0001">2Fe-2S</keyword>
<evidence type="ECO:0000256" key="1">
    <source>
        <dbReference type="ARBA" id="ARBA00022714"/>
    </source>
</evidence>
<dbReference type="PANTHER" id="PTHR30204:SF0">
    <property type="entry name" value="REDOX-SENSITIVE TRANSCRIPTIONAL ACTIVATOR SOXR"/>
    <property type="match status" value="1"/>
</dbReference>
<evidence type="ECO:0000256" key="3">
    <source>
        <dbReference type="ARBA" id="ARBA00023014"/>
    </source>
</evidence>
<feature type="domain" description="HTH merR-type" evidence="6">
    <location>
        <begin position="10"/>
        <end position="78"/>
    </location>
</feature>
<dbReference type="Gene3D" id="1.10.1660.10">
    <property type="match status" value="1"/>
</dbReference>
<dbReference type="EMBL" id="FJ670504">
    <property type="protein sequence ID" value="ACP19367.1"/>
    <property type="molecule type" value="Genomic_DNA"/>
</dbReference>
<reference evidence="7" key="2">
    <citation type="journal article" date="2009" name="ChemBioChem">
        <title>Cloning and sequencing of the biosynthetic gene cluster for saquayamycin Z and galtamycin B and the elucidation of the assembly of their saccharide chains.</title>
        <authorList>
            <person name="Erb A."/>
            <person name="Luzhetskyy A."/>
            <person name="Hardter U."/>
            <person name="Bechthold A."/>
        </authorList>
    </citation>
    <scope>NUCLEOTIDE SEQUENCE</scope>
    <source>
        <strain evidence="7">Tu 6368</strain>
    </source>
</reference>
<dbReference type="PRINTS" id="PR00040">
    <property type="entry name" value="HTHMERR"/>
</dbReference>
<dbReference type="AlphaFoldDB" id="C4NYL3"/>
<dbReference type="InterPro" id="IPR000551">
    <property type="entry name" value="MerR-type_HTH_dom"/>
</dbReference>
<dbReference type="GO" id="GO:0006979">
    <property type="term" value="P:response to oxidative stress"/>
    <property type="evidence" value="ECO:0007669"/>
    <property type="project" value="InterPro"/>
</dbReference>
<reference evidence="7" key="1">
    <citation type="journal article" date="2007" name="Appl. Microbiol. Biotechnol.">
        <title>A strategy for cloning glycosyltransferase genes involved in natural product biosynthesis.</title>
        <authorList>
            <person name="Luzhetskyy A."/>
            <person name="Weiss H."/>
            <person name="Charge A."/>
            <person name="Welle E."/>
            <person name="Linnenbrink A."/>
            <person name="Vente A."/>
            <person name="Bechthold A."/>
        </authorList>
    </citation>
    <scope>NUCLEOTIDE SEQUENCE</scope>
    <source>
        <strain evidence="7">Tu 6368</strain>
    </source>
</reference>
<dbReference type="GO" id="GO:0003700">
    <property type="term" value="F:DNA-binding transcription factor activity"/>
    <property type="evidence" value="ECO:0007669"/>
    <property type="project" value="InterPro"/>
</dbReference>
<dbReference type="CDD" id="cd01110">
    <property type="entry name" value="HTH_SoxR"/>
    <property type="match status" value="1"/>
</dbReference>